<dbReference type="EMBL" id="AP019514">
    <property type="protein sequence ID" value="BBI64767.1"/>
    <property type="molecule type" value="Genomic_DNA"/>
</dbReference>
<sequence>MTLLSRLNGYVVKGKVNGSWPQADRAQCRGRYALRQSPAALIKERQRGAGNGQDIFAGQPLDHEQIEANGGVICDISTTITK</sequence>
<gene>
    <name evidence="1" type="ORF">HSBAA_60730</name>
</gene>
<dbReference type="Proteomes" id="UP000320231">
    <property type="component" value="Chromosome"/>
</dbReference>
<reference evidence="1 2" key="1">
    <citation type="journal article" date="2019" name="Microbiol. Resour. Announc.">
        <title>Complete Genome Sequence of Halomonas sulfidaeris Strain Esulfide1 Isolated from a Metal Sulfide Rock at a Depth of 2,200 Meters, Obtained Using Nanopore Sequencing.</title>
        <authorList>
            <person name="Saito M."/>
            <person name="Nishigata A."/>
            <person name="Galipon J."/>
            <person name="Arakawa K."/>
        </authorList>
    </citation>
    <scope>NUCLEOTIDE SEQUENCE [LARGE SCALE GENOMIC DNA]</scope>
    <source>
        <strain evidence="1 2">ATCC BAA-803</strain>
    </source>
</reference>
<protein>
    <submittedName>
        <fullName evidence="1">Uncharacterized protein</fullName>
    </submittedName>
</protein>
<evidence type="ECO:0000313" key="2">
    <source>
        <dbReference type="Proteomes" id="UP000320231"/>
    </source>
</evidence>
<organism evidence="1 2">
    <name type="scientific">Vreelandella sulfidaeris</name>
    <dbReference type="NCBI Taxonomy" id="115553"/>
    <lineage>
        <taxon>Bacteria</taxon>
        <taxon>Pseudomonadati</taxon>
        <taxon>Pseudomonadota</taxon>
        <taxon>Gammaproteobacteria</taxon>
        <taxon>Oceanospirillales</taxon>
        <taxon>Halomonadaceae</taxon>
        <taxon>Vreelandella</taxon>
    </lineage>
</organism>
<proteinExistence type="predicted"/>
<evidence type="ECO:0000313" key="1">
    <source>
        <dbReference type="EMBL" id="BBI64767.1"/>
    </source>
</evidence>
<accession>A0A455UGD2</accession>
<name>A0A455UGD2_9GAMM</name>
<dbReference type="KEGG" id="hsr:HSBAA_60730"/>
<dbReference type="AlphaFoldDB" id="A0A455UGD2"/>